<dbReference type="EMBL" id="JACSEA010000006">
    <property type="protein sequence ID" value="KAF7398558.1"/>
    <property type="molecule type" value="Genomic_DNA"/>
</dbReference>
<keyword evidence="1" id="KW-0472">Membrane</keyword>
<dbReference type="Proteomes" id="UP000614350">
    <property type="component" value="Unassembled WGS sequence"/>
</dbReference>
<keyword evidence="1" id="KW-0812">Transmembrane</keyword>
<sequence length="199" mass="22771">MMGNISDVYYLLQLILPEVYVYIHDSILREFPWPNESNVDDMDNLESKTRNNIPKHISSDLITLPFICVLLFIILIILEKFFKNDSNHYASATNISIPNDLPMVYANTRITDPLHSCGDTFFSQEILQPSNPLQSMCVKSQQSKNLNLPGSSITKVHSEHLQHSQSTQTSLRILSKATKSQEWVVRRTRSGQIYGKYPV</sequence>
<gene>
    <name evidence="2" type="ORF">HZH66_006455</name>
</gene>
<reference evidence="2" key="1">
    <citation type="journal article" date="2020" name="G3 (Bethesda)">
        <title>High-Quality Assemblies for Three Invasive Social Wasps from the &lt;i&gt;Vespula&lt;/i&gt; Genus.</title>
        <authorList>
            <person name="Harrop T.W.R."/>
            <person name="Guhlin J."/>
            <person name="McLaughlin G.M."/>
            <person name="Permina E."/>
            <person name="Stockwell P."/>
            <person name="Gilligan J."/>
            <person name="Le Lec M.F."/>
            <person name="Gruber M.A.M."/>
            <person name="Quinn O."/>
            <person name="Lovegrove M."/>
            <person name="Duncan E.J."/>
            <person name="Remnant E.J."/>
            <person name="Van Eeckhoven J."/>
            <person name="Graham B."/>
            <person name="Knapp R.A."/>
            <person name="Langford K.W."/>
            <person name="Kronenberg Z."/>
            <person name="Press M.O."/>
            <person name="Eacker S.M."/>
            <person name="Wilson-Rankin E.E."/>
            <person name="Purcell J."/>
            <person name="Lester P.J."/>
            <person name="Dearden P.K."/>
        </authorList>
    </citation>
    <scope>NUCLEOTIDE SEQUENCE</scope>
    <source>
        <strain evidence="2">Marl-1</strain>
    </source>
</reference>
<comment type="caution">
    <text evidence="2">The sequence shown here is derived from an EMBL/GenBank/DDBJ whole genome shotgun (WGS) entry which is preliminary data.</text>
</comment>
<keyword evidence="3" id="KW-1185">Reference proteome</keyword>
<protein>
    <submittedName>
        <fullName evidence="2">Uncharacterized protein</fullName>
    </submittedName>
</protein>
<dbReference type="AlphaFoldDB" id="A0A834K1J3"/>
<name>A0A834K1J3_VESVU</name>
<accession>A0A834K1J3</accession>
<evidence type="ECO:0000313" key="3">
    <source>
        <dbReference type="Proteomes" id="UP000614350"/>
    </source>
</evidence>
<keyword evidence="1" id="KW-1133">Transmembrane helix</keyword>
<evidence type="ECO:0000256" key="1">
    <source>
        <dbReference type="SAM" id="Phobius"/>
    </source>
</evidence>
<proteinExistence type="predicted"/>
<organism evidence="2 3">
    <name type="scientific">Vespula vulgaris</name>
    <name type="common">Yellow jacket</name>
    <name type="synonym">Wasp</name>
    <dbReference type="NCBI Taxonomy" id="7454"/>
    <lineage>
        <taxon>Eukaryota</taxon>
        <taxon>Metazoa</taxon>
        <taxon>Ecdysozoa</taxon>
        <taxon>Arthropoda</taxon>
        <taxon>Hexapoda</taxon>
        <taxon>Insecta</taxon>
        <taxon>Pterygota</taxon>
        <taxon>Neoptera</taxon>
        <taxon>Endopterygota</taxon>
        <taxon>Hymenoptera</taxon>
        <taxon>Apocrita</taxon>
        <taxon>Aculeata</taxon>
        <taxon>Vespoidea</taxon>
        <taxon>Vespidae</taxon>
        <taxon>Vespinae</taxon>
        <taxon>Vespula</taxon>
    </lineage>
</organism>
<feature type="transmembrane region" description="Helical" evidence="1">
    <location>
        <begin position="61"/>
        <end position="78"/>
    </location>
</feature>
<evidence type="ECO:0000313" key="2">
    <source>
        <dbReference type="EMBL" id="KAF7398558.1"/>
    </source>
</evidence>